<feature type="domain" description="Pyrroline-5-carboxylate reductase catalytic N-terminal" evidence="2">
    <location>
        <begin position="3"/>
        <end position="104"/>
    </location>
</feature>
<dbReference type="SUPFAM" id="SSF48179">
    <property type="entry name" value="6-phosphogluconate dehydrogenase C-terminal domain-like"/>
    <property type="match status" value="1"/>
</dbReference>
<dbReference type="PANTHER" id="PTHR38015">
    <property type="entry name" value="BLR6086 PROTEIN"/>
    <property type="match status" value="1"/>
</dbReference>
<dbReference type="InterPro" id="IPR036291">
    <property type="entry name" value="NAD(P)-bd_dom_sf"/>
</dbReference>
<dbReference type="InterPro" id="IPR013328">
    <property type="entry name" value="6PGD_dom2"/>
</dbReference>
<dbReference type="InterPro" id="IPR008927">
    <property type="entry name" value="6-PGluconate_DH-like_C_sf"/>
</dbReference>
<comment type="caution">
    <text evidence="3">The sequence shown here is derived from an EMBL/GenBank/DDBJ whole genome shotgun (WGS) entry which is preliminary data.</text>
</comment>
<proteinExistence type="predicted"/>
<dbReference type="Gene3D" id="1.10.1040.10">
    <property type="entry name" value="N-(1-d-carboxylethyl)-l-norvaline Dehydrogenase, domain 2"/>
    <property type="match status" value="1"/>
</dbReference>
<protein>
    <recommendedName>
        <fullName evidence="4">Opine dehydrogenase domain-containing protein</fullName>
    </recommendedName>
</protein>
<dbReference type="Pfam" id="PF03807">
    <property type="entry name" value="F420_oxidored"/>
    <property type="match status" value="1"/>
</dbReference>
<dbReference type="InterPro" id="IPR028939">
    <property type="entry name" value="P5C_Rdtase_cat_N"/>
</dbReference>
<evidence type="ECO:0000259" key="2">
    <source>
        <dbReference type="Pfam" id="PF03807"/>
    </source>
</evidence>
<dbReference type="Gene3D" id="3.40.50.720">
    <property type="entry name" value="NAD(P)-binding Rossmann-like Domain"/>
    <property type="match status" value="1"/>
</dbReference>
<dbReference type="AlphaFoldDB" id="A0A7C1FEP7"/>
<dbReference type="Pfam" id="PF02317">
    <property type="entry name" value="Octopine_DH"/>
    <property type="match status" value="1"/>
</dbReference>
<reference evidence="3" key="1">
    <citation type="journal article" date="2020" name="mSystems">
        <title>Genome- and Community-Level Interaction Insights into Carbon Utilization and Element Cycling Functions of Hydrothermarchaeota in Hydrothermal Sediment.</title>
        <authorList>
            <person name="Zhou Z."/>
            <person name="Liu Y."/>
            <person name="Xu W."/>
            <person name="Pan J."/>
            <person name="Luo Z.H."/>
            <person name="Li M."/>
        </authorList>
    </citation>
    <scope>NUCLEOTIDE SEQUENCE [LARGE SCALE GENOMIC DNA]</scope>
    <source>
        <strain evidence="3">SpSt-289</strain>
    </source>
</reference>
<gene>
    <name evidence="3" type="ORF">ENQ20_06505</name>
</gene>
<evidence type="ECO:0000313" key="3">
    <source>
        <dbReference type="EMBL" id="HDX31132.1"/>
    </source>
</evidence>
<evidence type="ECO:0008006" key="4">
    <source>
        <dbReference type="Google" id="ProtNLM"/>
    </source>
</evidence>
<name>A0A7C1FEP7_9CHLR</name>
<evidence type="ECO:0000259" key="1">
    <source>
        <dbReference type="Pfam" id="PF02317"/>
    </source>
</evidence>
<dbReference type="PANTHER" id="PTHR38015:SF1">
    <property type="entry name" value="OPINE DEHYDROGENASE DOMAIN-CONTAINING PROTEIN"/>
    <property type="match status" value="1"/>
</dbReference>
<feature type="domain" description="Opine dehydrogenase" evidence="1">
    <location>
        <begin position="185"/>
        <end position="352"/>
    </location>
</feature>
<dbReference type="InterPro" id="IPR051729">
    <property type="entry name" value="Opine/Lysopine_DH"/>
</dbReference>
<organism evidence="3">
    <name type="scientific">Caldilinea aerophila</name>
    <dbReference type="NCBI Taxonomy" id="133453"/>
    <lineage>
        <taxon>Bacteria</taxon>
        <taxon>Bacillati</taxon>
        <taxon>Chloroflexota</taxon>
        <taxon>Caldilineae</taxon>
        <taxon>Caldilineales</taxon>
        <taxon>Caldilineaceae</taxon>
        <taxon>Caldilinea</taxon>
    </lineage>
</organism>
<dbReference type="InterPro" id="IPR003421">
    <property type="entry name" value="Opine_DH"/>
</dbReference>
<dbReference type="SUPFAM" id="SSF51735">
    <property type="entry name" value="NAD(P)-binding Rossmann-fold domains"/>
    <property type="match status" value="1"/>
</dbReference>
<dbReference type="GO" id="GO:0016491">
    <property type="term" value="F:oxidoreductase activity"/>
    <property type="evidence" value="ECO:0007669"/>
    <property type="project" value="InterPro"/>
</dbReference>
<accession>A0A7C1FEP7</accession>
<dbReference type="EMBL" id="DSMG01000074">
    <property type="protein sequence ID" value="HDX31132.1"/>
    <property type="molecule type" value="Genomic_DNA"/>
</dbReference>
<sequence length="399" mass="43286">MNITLCGAGNAAQTLIALLGKAHRVTVFAPLADEADQLRAASSTQGVMAIFQDGSTQSGRPCRITRDPHEAAREAELVLLATPAFAHEPVLAALAPHLQEDVWIVALPARGGFDWMARRAAACCPQATLIGLQTLPWACRVRAWGKRVEVLGVKTTIGAAVWPPERCTEVLDRMEILLGVPLSPCAGFLALTLANTGQLIHPGIMYGLFHRWNGAPFPCEQAPLFYSGVDELTAEVLQALSDEVQHLCYTLVQLNPALDFRCVEPLEQWIRHAYAGQIDDPTSLHSAFRTNRAYAGLQAPVQRLGDGQCIPDFTHRYLSEDVPFGLLVSKGIAELAGMATPTMNRVIEWAQERLGRVYLVEGRVAGPDVTHSRAPQRFGIKLDDLLPVAAAHGSPLPSH</sequence>